<evidence type="ECO:0000259" key="1">
    <source>
        <dbReference type="Pfam" id="PF02744"/>
    </source>
</evidence>
<dbReference type="PANTHER" id="PTHR11943">
    <property type="entry name" value="GALACTOSE-1-PHOSPHATE URIDYLYLTRANSFERASE"/>
    <property type="match status" value="1"/>
</dbReference>
<dbReference type="GO" id="GO:0008108">
    <property type="term" value="F:UDP-glucose:hexose-1-phosphate uridylyltransferase activity"/>
    <property type="evidence" value="ECO:0007669"/>
    <property type="project" value="InterPro"/>
</dbReference>
<gene>
    <name evidence="2" type="ORF">F1559_000330</name>
</gene>
<name>A0A7J7IQ75_9RHOD</name>
<feature type="domain" description="Galactose-1-phosphate uridyl transferase C-terminal" evidence="1">
    <location>
        <begin position="1"/>
        <end position="116"/>
    </location>
</feature>
<dbReference type="Gene3D" id="3.30.428.10">
    <property type="entry name" value="HIT-like"/>
    <property type="match status" value="1"/>
</dbReference>
<dbReference type="Pfam" id="PF02744">
    <property type="entry name" value="GalP_UDP_tr_C"/>
    <property type="match status" value="1"/>
</dbReference>
<protein>
    <recommendedName>
        <fullName evidence="1">Galactose-1-phosphate uridyl transferase C-terminal domain-containing protein</fullName>
    </recommendedName>
</protein>
<dbReference type="SUPFAM" id="SSF54197">
    <property type="entry name" value="HIT-like"/>
    <property type="match status" value="1"/>
</dbReference>
<dbReference type="PANTHER" id="PTHR11943:SF1">
    <property type="entry name" value="GALACTOSE-1-PHOSPHATE URIDYLYLTRANSFERASE"/>
    <property type="match status" value="1"/>
</dbReference>
<evidence type="ECO:0000313" key="2">
    <source>
        <dbReference type="EMBL" id="KAF6004714.1"/>
    </source>
</evidence>
<dbReference type="InterPro" id="IPR005850">
    <property type="entry name" value="GalP_Utransf_C"/>
</dbReference>
<comment type="caution">
    <text evidence="2">The sequence shown here is derived from an EMBL/GenBank/DDBJ whole genome shotgun (WGS) entry which is preliminary data.</text>
</comment>
<organism evidence="2 3">
    <name type="scientific">Cyanidiococcus yangmingshanensis</name>
    <dbReference type="NCBI Taxonomy" id="2690220"/>
    <lineage>
        <taxon>Eukaryota</taxon>
        <taxon>Rhodophyta</taxon>
        <taxon>Bangiophyceae</taxon>
        <taxon>Cyanidiales</taxon>
        <taxon>Cyanidiaceae</taxon>
        <taxon>Cyanidiococcus</taxon>
    </lineage>
</organism>
<reference evidence="2 3" key="1">
    <citation type="journal article" date="2020" name="J. Phycol.">
        <title>Comparative genome analysis reveals Cyanidiococcus gen. nov., a new extremophilic red algal genus sister to Cyanidioschyzon (Cyanidioschyzonaceae, Rhodophyta).</title>
        <authorList>
            <person name="Liu S.-L."/>
            <person name="Chiang Y.-R."/>
            <person name="Yoon H.S."/>
            <person name="Fu H.-Y."/>
        </authorList>
    </citation>
    <scope>NUCLEOTIDE SEQUENCE [LARGE SCALE GENOMIC DNA]</scope>
    <source>
        <strain evidence="2 3">THAL066</strain>
    </source>
</reference>
<keyword evidence="3" id="KW-1185">Reference proteome</keyword>
<sequence>MVLPTVSFQSLLDMNASQKNDLADILRRVAARYDNLFQTSFPYSMGLHQAPVRNGTAAEQSGLVFHIHFYPPLLRSATVRKFMVGFEMLAESQRDLTAEQAADRLRSLPERHYRTRSG</sequence>
<accession>A0A7J7IQ75</accession>
<dbReference type="InterPro" id="IPR001937">
    <property type="entry name" value="GalP_UDPtransf1"/>
</dbReference>
<dbReference type="OrthoDB" id="418412at2759"/>
<dbReference type="Proteomes" id="UP000530660">
    <property type="component" value="Unassembled WGS sequence"/>
</dbReference>
<proteinExistence type="predicted"/>
<dbReference type="EMBL" id="VWRR01000002">
    <property type="protein sequence ID" value="KAF6004714.1"/>
    <property type="molecule type" value="Genomic_DNA"/>
</dbReference>
<dbReference type="NCBIfam" id="TIGR00209">
    <property type="entry name" value="galT_1"/>
    <property type="match status" value="1"/>
</dbReference>
<dbReference type="GO" id="GO:0008270">
    <property type="term" value="F:zinc ion binding"/>
    <property type="evidence" value="ECO:0007669"/>
    <property type="project" value="InterPro"/>
</dbReference>
<dbReference type="InterPro" id="IPR036265">
    <property type="entry name" value="HIT-like_sf"/>
</dbReference>
<dbReference type="GO" id="GO:0033499">
    <property type="term" value="P:galactose catabolic process via UDP-galactose, Leloir pathway"/>
    <property type="evidence" value="ECO:0007669"/>
    <property type="project" value="TreeGrafter"/>
</dbReference>
<dbReference type="AlphaFoldDB" id="A0A7J7IQ75"/>
<evidence type="ECO:0000313" key="3">
    <source>
        <dbReference type="Proteomes" id="UP000530660"/>
    </source>
</evidence>
<dbReference type="GO" id="GO:0005737">
    <property type="term" value="C:cytoplasm"/>
    <property type="evidence" value="ECO:0007669"/>
    <property type="project" value="TreeGrafter"/>
</dbReference>